<dbReference type="GO" id="GO:0043565">
    <property type="term" value="F:sequence-specific DNA binding"/>
    <property type="evidence" value="ECO:0007669"/>
    <property type="project" value="InterPro"/>
</dbReference>
<reference evidence="8 9" key="1">
    <citation type="submission" date="2015-09" db="EMBL/GenBank/DDBJ databases">
        <title>Trachymyrmex cornetzi WGS genome.</title>
        <authorList>
            <person name="Nygaard S."/>
            <person name="Hu H."/>
            <person name="Boomsma J."/>
            <person name="Zhang G."/>
        </authorList>
    </citation>
    <scope>NUCLEOTIDE SEQUENCE [LARGE SCALE GENOMIC DNA]</scope>
    <source>
        <strain evidence="8">Tcor2-1</strain>
        <tissue evidence="8">Whole body</tissue>
    </source>
</reference>
<keyword evidence="3" id="KW-0862">Zinc</keyword>
<keyword evidence="4 5" id="KW-0238">DNA-binding</keyword>
<accession>A0A151JA24</accession>
<dbReference type="GO" id="GO:0016301">
    <property type="term" value="F:kinase activity"/>
    <property type="evidence" value="ECO:0007669"/>
    <property type="project" value="UniProtKB-KW"/>
</dbReference>
<dbReference type="InterPro" id="IPR006612">
    <property type="entry name" value="THAP_Znf"/>
</dbReference>
<proteinExistence type="predicted"/>
<dbReference type="PROSITE" id="PS50950">
    <property type="entry name" value="ZF_THAP"/>
    <property type="match status" value="1"/>
</dbReference>
<dbReference type="SUPFAM" id="SSF57716">
    <property type="entry name" value="Glucocorticoid receptor-like (DNA-binding domain)"/>
    <property type="match status" value="1"/>
</dbReference>
<name>A0A151JA24_9HYME</name>
<feature type="domain" description="THAP-type" evidence="7">
    <location>
        <begin position="1"/>
        <end position="91"/>
    </location>
</feature>
<dbReference type="AlphaFoldDB" id="A0A151JA24"/>
<dbReference type="SMART" id="SM00692">
    <property type="entry name" value="DM3"/>
    <property type="match status" value="1"/>
</dbReference>
<keyword evidence="1" id="KW-0479">Metal-binding</keyword>
<evidence type="ECO:0000256" key="2">
    <source>
        <dbReference type="ARBA" id="ARBA00022771"/>
    </source>
</evidence>
<dbReference type="STRING" id="471704.A0A151JA24"/>
<evidence type="ECO:0000256" key="1">
    <source>
        <dbReference type="ARBA" id="ARBA00022723"/>
    </source>
</evidence>
<gene>
    <name evidence="8" type="ORF">ALC57_05697</name>
</gene>
<dbReference type="Gene3D" id="6.20.210.20">
    <property type="entry name" value="THAP domain"/>
    <property type="match status" value="1"/>
</dbReference>
<keyword evidence="6" id="KW-0472">Membrane</keyword>
<evidence type="ECO:0000313" key="9">
    <source>
        <dbReference type="Proteomes" id="UP000078492"/>
    </source>
</evidence>
<keyword evidence="9" id="KW-1185">Reference proteome</keyword>
<keyword evidence="8" id="KW-0418">Kinase</keyword>
<evidence type="ECO:0000256" key="6">
    <source>
        <dbReference type="SAM" id="Phobius"/>
    </source>
</evidence>
<feature type="transmembrane region" description="Helical" evidence="6">
    <location>
        <begin position="107"/>
        <end position="129"/>
    </location>
</feature>
<dbReference type="PANTHER" id="PTHR46600:SF11">
    <property type="entry name" value="THAP DOMAIN-CONTAINING PROTEIN 10"/>
    <property type="match status" value="1"/>
</dbReference>
<dbReference type="GO" id="GO:0008270">
    <property type="term" value="F:zinc ion binding"/>
    <property type="evidence" value="ECO:0007669"/>
    <property type="project" value="UniProtKB-KW"/>
</dbReference>
<dbReference type="PANTHER" id="PTHR46600">
    <property type="entry name" value="THAP DOMAIN-CONTAINING"/>
    <property type="match status" value="1"/>
</dbReference>
<evidence type="ECO:0000313" key="8">
    <source>
        <dbReference type="EMBL" id="KYN21920.1"/>
    </source>
</evidence>
<dbReference type="EMBL" id="KQ979326">
    <property type="protein sequence ID" value="KYN21920.1"/>
    <property type="molecule type" value="Genomic_DNA"/>
</dbReference>
<keyword evidence="8" id="KW-0808">Transferase</keyword>
<dbReference type="InterPro" id="IPR038441">
    <property type="entry name" value="THAP_Znf_sf"/>
</dbReference>
<organism evidence="8 9">
    <name type="scientific">Trachymyrmex cornetzi</name>
    <dbReference type="NCBI Taxonomy" id="471704"/>
    <lineage>
        <taxon>Eukaryota</taxon>
        <taxon>Metazoa</taxon>
        <taxon>Ecdysozoa</taxon>
        <taxon>Arthropoda</taxon>
        <taxon>Hexapoda</taxon>
        <taxon>Insecta</taxon>
        <taxon>Pterygota</taxon>
        <taxon>Neoptera</taxon>
        <taxon>Endopterygota</taxon>
        <taxon>Hymenoptera</taxon>
        <taxon>Apocrita</taxon>
        <taxon>Aculeata</taxon>
        <taxon>Formicoidea</taxon>
        <taxon>Formicidae</taxon>
        <taxon>Myrmicinae</taxon>
        <taxon>Trachymyrmex</taxon>
    </lineage>
</organism>
<protein>
    <submittedName>
        <fullName evidence="8">52 kDa repressor of the inhibitor of the protein kinase</fullName>
    </submittedName>
</protein>
<dbReference type="Pfam" id="PF05485">
    <property type="entry name" value="THAP"/>
    <property type="match status" value="1"/>
</dbReference>
<keyword evidence="6" id="KW-0812">Transmembrane</keyword>
<dbReference type="InterPro" id="IPR026516">
    <property type="entry name" value="THAP1/10"/>
</dbReference>
<evidence type="ECO:0000256" key="5">
    <source>
        <dbReference type="PROSITE-ProRule" id="PRU00309"/>
    </source>
</evidence>
<keyword evidence="6" id="KW-1133">Transmembrane helix</keyword>
<evidence type="ECO:0000259" key="7">
    <source>
        <dbReference type="PROSITE" id="PS50950"/>
    </source>
</evidence>
<dbReference type="SMART" id="SM00980">
    <property type="entry name" value="THAP"/>
    <property type="match status" value="1"/>
</dbReference>
<dbReference type="Proteomes" id="UP000078492">
    <property type="component" value="Unassembled WGS sequence"/>
</dbReference>
<sequence>MSNRSGYRCALKNCCSVSSGKIGLKETLFRFPKDSEKCKLWIAACNRKVLYAKNPVTLHTSYKVCKKHFTDTMFLNYEKTRLQPHAVPFSAENHIGKYNIYIHNMYIYIYILYIRLIKKLLIVVMNLQFRFTFVSHILRHLIKITITSW</sequence>
<evidence type="ECO:0000256" key="4">
    <source>
        <dbReference type="ARBA" id="ARBA00023125"/>
    </source>
</evidence>
<evidence type="ECO:0000256" key="3">
    <source>
        <dbReference type="ARBA" id="ARBA00022833"/>
    </source>
</evidence>
<keyword evidence="2 5" id="KW-0863">Zinc-finger</keyword>